<feature type="binding site" evidence="5">
    <location>
        <position position="100"/>
    </location>
    <ligand>
        <name>ATP</name>
        <dbReference type="ChEBI" id="CHEBI:30616"/>
    </ligand>
</feature>
<keyword evidence="10" id="KW-1185">Reference proteome</keyword>
<evidence type="ECO:0000256" key="2">
    <source>
        <dbReference type="ARBA" id="ARBA00021428"/>
    </source>
</evidence>
<dbReference type="GO" id="GO:0003963">
    <property type="term" value="F:RNA-3'-phosphate cyclase activity"/>
    <property type="evidence" value="ECO:0007669"/>
    <property type="project" value="UniProtKB-UniRule"/>
</dbReference>
<organism evidence="9 10">
    <name type="scientific">Methanobacterium formicicum (strain DSM 3637 / PP1)</name>
    <dbReference type="NCBI Taxonomy" id="1204725"/>
    <lineage>
        <taxon>Archaea</taxon>
        <taxon>Methanobacteriati</taxon>
        <taxon>Methanobacteriota</taxon>
        <taxon>Methanomada group</taxon>
        <taxon>Methanobacteria</taxon>
        <taxon>Methanobacteriales</taxon>
        <taxon>Methanobacteriaceae</taxon>
        <taxon>Methanobacterium</taxon>
    </lineage>
</organism>
<dbReference type="InterPro" id="IPR017770">
    <property type="entry name" value="RNA3'_term_phos_cyc_type_1"/>
</dbReference>
<dbReference type="InterPro" id="IPR020719">
    <property type="entry name" value="RNA3'_term_phos_cycl-like_CS"/>
</dbReference>
<dbReference type="PANTHER" id="PTHR11096">
    <property type="entry name" value="RNA 3' TERMINAL PHOSPHATE CYCLASE"/>
    <property type="match status" value="1"/>
</dbReference>
<feature type="binding site" evidence="5">
    <location>
        <begin position="288"/>
        <end position="292"/>
    </location>
    <ligand>
        <name>ATP</name>
        <dbReference type="ChEBI" id="CHEBI:30616"/>
    </ligand>
</feature>
<dbReference type="Pfam" id="PF01137">
    <property type="entry name" value="RTC"/>
    <property type="match status" value="1"/>
</dbReference>
<comment type="function">
    <text evidence="5">Catalyzes the conversion of 3'-phosphate to a 2',3'-cyclic phosphodiester at the end of RNA. The mechanism of action of the enzyme occurs in 3 steps: (A) adenylation of the enzyme by ATP; (B) transfer of adenylate to an RNA-N3'P to produce RNA-N3'PP5'A; (C) and attack of the adjacent 2'-hydroxyl on the 3'-phosphorus in the diester linkage to produce the cyclic end product. The biological role of this enzyme is unknown but it is likely to function in some aspects of cellular RNA processing.</text>
</comment>
<evidence type="ECO:0000256" key="5">
    <source>
        <dbReference type="HAMAP-Rule" id="MF_00200"/>
    </source>
</evidence>
<dbReference type="InterPro" id="IPR036553">
    <property type="entry name" value="RPTC_insert"/>
</dbReference>
<dbReference type="PANTHER" id="PTHR11096:SF0">
    <property type="entry name" value="RNA 3'-TERMINAL PHOSPHATE CYCLASE"/>
    <property type="match status" value="1"/>
</dbReference>
<dbReference type="InterPro" id="IPR013792">
    <property type="entry name" value="RNA3'P_cycl/enolpyr_Trfase_a/b"/>
</dbReference>
<dbReference type="GO" id="GO:0006396">
    <property type="term" value="P:RNA processing"/>
    <property type="evidence" value="ECO:0007669"/>
    <property type="project" value="UniProtKB-UniRule"/>
</dbReference>
<dbReference type="Proteomes" id="UP000007360">
    <property type="component" value="Unassembled WGS sequence"/>
</dbReference>
<dbReference type="Gene3D" id="3.65.10.20">
    <property type="entry name" value="RNA 3'-terminal phosphate cyclase domain"/>
    <property type="match status" value="1"/>
</dbReference>
<dbReference type="OrthoDB" id="7994at2157"/>
<dbReference type="PATRIC" id="fig|1204725.3.peg.1148"/>
<evidence type="ECO:0000259" key="8">
    <source>
        <dbReference type="Pfam" id="PF05189"/>
    </source>
</evidence>
<comment type="catalytic activity">
    <reaction evidence="5">
        <text>a 3'-end 3'-phospho-ribonucleotide-RNA + ATP = a 3'-end 2',3'-cyclophospho-ribonucleotide-RNA + AMP + diphosphate</text>
        <dbReference type="Rhea" id="RHEA:23976"/>
        <dbReference type="Rhea" id="RHEA-COMP:10463"/>
        <dbReference type="Rhea" id="RHEA-COMP:10464"/>
        <dbReference type="ChEBI" id="CHEBI:30616"/>
        <dbReference type="ChEBI" id="CHEBI:33019"/>
        <dbReference type="ChEBI" id="CHEBI:83062"/>
        <dbReference type="ChEBI" id="CHEBI:83064"/>
        <dbReference type="ChEBI" id="CHEBI:456215"/>
        <dbReference type="EC" id="6.5.1.4"/>
    </reaction>
</comment>
<keyword evidence="5" id="KW-0067">ATP-binding</keyword>
<gene>
    <name evidence="5" type="primary">rtcA</name>
    <name evidence="9" type="ORF">A994_05726</name>
</gene>
<evidence type="ECO:0000256" key="3">
    <source>
        <dbReference type="ARBA" id="ARBA00022598"/>
    </source>
</evidence>
<dbReference type="FunFam" id="3.30.360.20:FF:000002">
    <property type="entry name" value="RNA terminal phosphate cyclase-like 1"/>
    <property type="match status" value="1"/>
</dbReference>
<dbReference type="InterPro" id="IPR013791">
    <property type="entry name" value="RNA3'-term_phos_cycl_insert"/>
</dbReference>
<dbReference type="GO" id="GO:0005737">
    <property type="term" value="C:cytoplasm"/>
    <property type="evidence" value="ECO:0007669"/>
    <property type="project" value="UniProtKB-SubCell"/>
</dbReference>
<comment type="similarity">
    <text evidence="1 5">Belongs to the RNA 3'-terminal cyclase family. Type 1 subfamily.</text>
</comment>
<accession>K2QD65</accession>
<evidence type="ECO:0000256" key="1">
    <source>
        <dbReference type="ARBA" id="ARBA00009206"/>
    </source>
</evidence>
<dbReference type="NCBIfam" id="TIGR03399">
    <property type="entry name" value="RNA_3prim_cycl"/>
    <property type="match status" value="1"/>
</dbReference>
<dbReference type="PIRSF" id="PIRSF005378">
    <property type="entry name" value="RNA3'_term_phos_cycl_euk"/>
    <property type="match status" value="1"/>
</dbReference>
<keyword evidence="4 5" id="KW-0547">Nucleotide-binding</keyword>
<dbReference type="GO" id="GO:0005524">
    <property type="term" value="F:ATP binding"/>
    <property type="evidence" value="ECO:0007669"/>
    <property type="project" value="UniProtKB-KW"/>
</dbReference>
<dbReference type="EC" id="6.5.1.4" evidence="5 6"/>
<comment type="subcellular location">
    <subcellularLocation>
        <location evidence="5">Cytoplasm</location>
    </subcellularLocation>
</comment>
<reference evidence="9 10" key="1">
    <citation type="journal article" date="2012" name="J. Bacteriol.">
        <title>Draft genome sequence of Methanobacterium formicicum DSM 3637, an archaebacterium isolated from the methane producer amoeba Pelomyxa palustris.</title>
        <authorList>
            <person name="Gutierrez G."/>
        </authorList>
    </citation>
    <scope>NUCLEOTIDE SEQUENCE [LARGE SCALE GENOMIC DNA]</scope>
    <source>
        <strain evidence="10">DSM 3637 / PP1</strain>
    </source>
</reference>
<comment type="caution">
    <text evidence="9">The sequence shown here is derived from an EMBL/GenBank/DDBJ whole genome shotgun (WGS) entry which is preliminary data.</text>
</comment>
<keyword evidence="3 5" id="KW-0436">Ligase</keyword>
<feature type="domain" description="RNA 3'-terminal phosphate cyclase" evidence="7">
    <location>
        <begin position="9"/>
        <end position="361"/>
    </location>
</feature>
<keyword evidence="5" id="KW-0963">Cytoplasm</keyword>
<evidence type="ECO:0000256" key="6">
    <source>
        <dbReference type="NCBIfam" id="TIGR03399"/>
    </source>
</evidence>
<proteinExistence type="inferred from homology"/>
<dbReference type="HAMAP" id="MF_00200">
    <property type="entry name" value="RTC"/>
    <property type="match status" value="1"/>
</dbReference>
<name>K2QD65_METFP</name>
<evidence type="ECO:0000313" key="10">
    <source>
        <dbReference type="Proteomes" id="UP000007360"/>
    </source>
</evidence>
<dbReference type="Pfam" id="PF05189">
    <property type="entry name" value="RTC_insert"/>
    <property type="match status" value="1"/>
</dbReference>
<dbReference type="InterPro" id="IPR000228">
    <property type="entry name" value="RNA3'_term_phos_cyc"/>
</dbReference>
<evidence type="ECO:0000259" key="7">
    <source>
        <dbReference type="Pfam" id="PF01137"/>
    </source>
</evidence>
<dbReference type="Gene3D" id="3.30.360.20">
    <property type="entry name" value="RNA 3'-terminal phosphate cyclase, insert domain"/>
    <property type="match status" value="1"/>
</dbReference>
<sequence>MIKINGSFGEGGGALLRVSTALSTVTGKEFTISNIRSGRPKPGLMPQHLNSVKALAKLSSAEVTGLELGSTHITFTPGPLKGGKLEIDVKTAGSVTLILQALIIPSLFADQAVEIKIRGGTDVRWAPPFDYLERVTLPVLQSMGIDINLELLQRGYYPRGGGILSARIEPVKRLKPLNLHDLEVDIIRGISYSTLLPSHVAIRQAQSAEKKLKKAGYEVDIEIKSDDDNNALGPGSGLLLWSEVKNKNIPCVGASSLGKPGKKAEIVGIEAAEEILSFLSRGAPLDRYMGDQIIPYLALVGSSSIIGSSSIDGSSSFNGFSSIASSSSFTGSSSVRVSELTQHTLTNIYAAEMFTDKKFQVNGSLGEITTISV</sequence>
<feature type="active site" description="Tele-AMP-histidine intermediate" evidence="5">
    <location>
        <position position="343"/>
    </location>
</feature>
<dbReference type="InterPro" id="IPR037136">
    <property type="entry name" value="RNA3'_phos_cyclase_dom_sf"/>
</dbReference>
<dbReference type="AlphaFoldDB" id="K2QD65"/>
<dbReference type="EMBL" id="AMPO01000004">
    <property type="protein sequence ID" value="EKF85961.1"/>
    <property type="molecule type" value="Genomic_DNA"/>
</dbReference>
<evidence type="ECO:0000313" key="9">
    <source>
        <dbReference type="EMBL" id="EKF85961.1"/>
    </source>
</evidence>
<dbReference type="RefSeq" id="WP_004030407.1">
    <property type="nucleotide sequence ID" value="NZ_AMPO01000004.1"/>
</dbReference>
<evidence type="ECO:0000256" key="4">
    <source>
        <dbReference type="ARBA" id="ARBA00022741"/>
    </source>
</evidence>
<feature type="domain" description="RNA 3'-terminal phosphate cyclase insert" evidence="8">
    <location>
        <begin position="184"/>
        <end position="279"/>
    </location>
</feature>
<dbReference type="SUPFAM" id="SSF55205">
    <property type="entry name" value="EPT/RTPC-like"/>
    <property type="match status" value="1"/>
</dbReference>
<dbReference type="PROSITE" id="PS01287">
    <property type="entry name" value="RTC"/>
    <property type="match status" value="1"/>
</dbReference>
<protein>
    <recommendedName>
        <fullName evidence="2 5">RNA 3'-terminal phosphate cyclase</fullName>
        <shortName evidence="5">RNA cyclase</shortName>
        <shortName evidence="5">RNA-3'-phosphate cyclase</shortName>
        <ecNumber evidence="5 6">6.5.1.4</ecNumber>
    </recommendedName>
</protein>
<dbReference type="InterPro" id="IPR023797">
    <property type="entry name" value="RNA3'_phos_cyclase_dom"/>
</dbReference>
<dbReference type="CDD" id="cd00874">
    <property type="entry name" value="RNA_Cyclase_Class_II"/>
    <property type="match status" value="1"/>
</dbReference>